<dbReference type="Pfam" id="PF12706">
    <property type="entry name" value="Lactamase_B_2"/>
    <property type="match status" value="1"/>
</dbReference>
<protein>
    <submittedName>
        <fullName evidence="3">MBL fold metallo-hydrolase</fullName>
    </submittedName>
</protein>
<keyword evidence="1 3" id="KW-0378">Hydrolase</keyword>
<dbReference type="RefSeq" id="WP_141174396.1">
    <property type="nucleotide sequence ID" value="NZ_JBHUFX010000013.1"/>
</dbReference>
<dbReference type="AlphaFoldDB" id="A0A506VH51"/>
<sequence length="260" mass="29102">MKITQIRNATLVLEYAGKRFLIDPMLADKDAWDGFAGNARPHLRNPMVELPVAVEDLLAVDAVILTHTHTDHWDEAAQQAVPKNMLIYTQDENDAALLRSQEFLNIRVLKDENHFVDGLTIYKTDGQHGSNELYADAEWGGLLGDACGLVFTHHDEKTLYIAGDTVWVKSYAKSLQRFQPDIVVLNAGYAVNDLYGPIIMGKEDTLRTLKMLPAATIVASHMESINHCLLTRAELREFTLEHGIEDKVLIPADGETMDFC</sequence>
<accession>A0A506VH51</accession>
<organism evidence="3 4">
    <name type="scientific">Mixta tenebrionis</name>
    <dbReference type="NCBI Taxonomy" id="2562439"/>
    <lineage>
        <taxon>Bacteria</taxon>
        <taxon>Pseudomonadati</taxon>
        <taxon>Pseudomonadota</taxon>
        <taxon>Gammaproteobacteria</taxon>
        <taxon>Enterobacterales</taxon>
        <taxon>Erwiniaceae</taxon>
        <taxon>Mixta</taxon>
    </lineage>
</organism>
<proteinExistence type="predicted"/>
<dbReference type="GO" id="GO:0016787">
    <property type="term" value="F:hydrolase activity"/>
    <property type="evidence" value="ECO:0007669"/>
    <property type="project" value="UniProtKB-KW"/>
</dbReference>
<dbReference type="Gene3D" id="3.60.15.10">
    <property type="entry name" value="Ribonuclease Z/Hydroxyacylglutathione hydrolase-like"/>
    <property type="match status" value="1"/>
</dbReference>
<feature type="domain" description="Metallo-beta-lactamase" evidence="2">
    <location>
        <begin position="19"/>
        <end position="222"/>
    </location>
</feature>
<evidence type="ECO:0000259" key="2">
    <source>
        <dbReference type="Pfam" id="PF12706"/>
    </source>
</evidence>
<dbReference type="InterPro" id="IPR001279">
    <property type="entry name" value="Metallo-B-lactamas"/>
</dbReference>
<dbReference type="InterPro" id="IPR050114">
    <property type="entry name" value="UPF0173_UPF0282_UlaG_hydrolase"/>
</dbReference>
<evidence type="ECO:0000256" key="1">
    <source>
        <dbReference type="ARBA" id="ARBA00022801"/>
    </source>
</evidence>
<dbReference type="PANTHER" id="PTHR43546:SF9">
    <property type="entry name" value="L-ASCORBATE-6-PHOSPHATE LACTONASE ULAG-RELATED"/>
    <property type="match status" value="1"/>
</dbReference>
<comment type="caution">
    <text evidence="3">The sequence shown here is derived from an EMBL/GenBank/DDBJ whole genome shotgun (WGS) entry which is preliminary data.</text>
</comment>
<gene>
    <name evidence="3" type="ORF">FKM52_01325</name>
</gene>
<dbReference type="InterPro" id="IPR036866">
    <property type="entry name" value="RibonucZ/Hydroxyglut_hydro"/>
</dbReference>
<reference evidence="3 4" key="1">
    <citation type="submission" date="2019-06" db="EMBL/GenBank/DDBJ databases">
        <authorList>
            <person name="Yang Y."/>
        </authorList>
    </citation>
    <scope>NUCLEOTIDE SEQUENCE [LARGE SCALE GENOMIC DNA]</scope>
    <source>
        <strain evidence="3 4">BIT-26</strain>
    </source>
</reference>
<evidence type="ECO:0000313" key="4">
    <source>
        <dbReference type="Proteomes" id="UP000319523"/>
    </source>
</evidence>
<keyword evidence="4" id="KW-1185">Reference proteome</keyword>
<name>A0A506VH51_9GAMM</name>
<dbReference type="EMBL" id="VHQI01000001">
    <property type="protein sequence ID" value="TPW44380.1"/>
    <property type="molecule type" value="Genomic_DNA"/>
</dbReference>
<dbReference type="OrthoDB" id="9805728at2"/>
<evidence type="ECO:0000313" key="3">
    <source>
        <dbReference type="EMBL" id="TPW44380.1"/>
    </source>
</evidence>
<dbReference type="PANTHER" id="PTHR43546">
    <property type="entry name" value="UPF0173 METAL-DEPENDENT HYDROLASE MJ1163-RELATED"/>
    <property type="match status" value="1"/>
</dbReference>
<dbReference type="Proteomes" id="UP000319523">
    <property type="component" value="Unassembled WGS sequence"/>
</dbReference>
<dbReference type="SUPFAM" id="SSF56281">
    <property type="entry name" value="Metallo-hydrolase/oxidoreductase"/>
    <property type="match status" value="1"/>
</dbReference>